<sequence length="716" mass="78108">MTYEGAIGIDLGTTYSCVGVWQNERVEIIANDQGNRTTPSYVAFVDGAVLVGDAAKNHVARGSANVIFDAKRLIGHKFEDPVVQSDMKHWPFKVQKSDKGGVRIEIEHTEGKMLLEPEQVSACVLAYLKRCAESYLGKQVTKAVVTVPAYFNDSQRQATKDAGTIAGLEVLRIINEPTAAAIAYGLDKADEGKERNVLVFDFGGGTFDVSVISVSGGVFEVKATNGDTHLGGEDVDTALMDYALADMKSRYGLEKSSLSQKLLSKLRLRCEQVKRVLSHSTMGEIALEGVLADGEDYVLKVTRAKLEELCSNIFARCMGVVKKALKDANMKVENIEDVVLVGGSSRIPAVQAQLKDLFKGKRLCCSVHADEAVAYGAAVQAKILAGNNEGSSKTDDIVLLDVVPLSIGVDVDEGKFDVIIRRNTTIPYLATKEYSTVYNKQKEVEIQVYEGERPLTRHNHKLGSFTLDGITPAKRGEPTITVTFSVDADGILTVTAAEELANVKKTLVVENSDRLTDAEVQKMIETAQKFASSDATAVAKVEITERLTGLFNRLDAALALVSQPYSDKLQQGVAFLQRGKEWLEKSIHTYTDIEALEAKAAKIEGLAVKALKVARREARRRGGKKGANDSAGSDDSNGEGSESDEEDDDETDVDEEESEEESEEGDNEEDGGKRRRRKGDKQSGAEHHSTGRKRRRDENGMQSIERDSDEDRLLAS</sequence>
<dbReference type="FunFam" id="3.90.640.10:FF:000010">
    <property type="entry name" value="heat shock 70 kDa protein 14"/>
    <property type="match status" value="1"/>
</dbReference>
<protein>
    <submittedName>
        <fullName evidence="6">Uncharacterized protein TCIL3000_11_11940</fullName>
    </submittedName>
</protein>
<dbReference type="PROSITE" id="PS01036">
    <property type="entry name" value="HSP70_3"/>
    <property type="match status" value="1"/>
</dbReference>
<name>G0V230_TRYCI</name>
<feature type="compositionally biased region" description="Low complexity" evidence="5">
    <location>
        <begin position="628"/>
        <end position="640"/>
    </location>
</feature>
<dbReference type="Gene3D" id="3.30.30.30">
    <property type="match status" value="1"/>
</dbReference>
<dbReference type="FunFam" id="3.30.30.30:FF:000001">
    <property type="entry name" value="heat shock 70 kDa protein-like"/>
    <property type="match status" value="1"/>
</dbReference>
<dbReference type="AlphaFoldDB" id="G0V230"/>
<evidence type="ECO:0000313" key="6">
    <source>
        <dbReference type="EMBL" id="CCC95702.1"/>
    </source>
</evidence>
<dbReference type="InterPro" id="IPR013126">
    <property type="entry name" value="Hsp_70_fam"/>
</dbReference>
<dbReference type="Gene3D" id="3.90.640.10">
    <property type="entry name" value="Actin, Chain A, domain 4"/>
    <property type="match status" value="1"/>
</dbReference>
<keyword evidence="3 4" id="KW-0067">ATP-binding</keyword>
<dbReference type="EMBL" id="HE575324">
    <property type="protein sequence ID" value="CCC95702.1"/>
    <property type="molecule type" value="Genomic_DNA"/>
</dbReference>
<keyword evidence="2 4" id="KW-0547">Nucleotide-binding</keyword>
<evidence type="ECO:0000256" key="3">
    <source>
        <dbReference type="ARBA" id="ARBA00022840"/>
    </source>
</evidence>
<dbReference type="PROSITE" id="PS00329">
    <property type="entry name" value="HSP70_2"/>
    <property type="match status" value="1"/>
</dbReference>
<gene>
    <name evidence="6" type="ORF">TCIL3000_11_11940</name>
</gene>
<dbReference type="InterPro" id="IPR043129">
    <property type="entry name" value="ATPase_NBD"/>
</dbReference>
<dbReference type="PRINTS" id="PR00301">
    <property type="entry name" value="HEATSHOCK70"/>
</dbReference>
<feature type="compositionally biased region" description="Acidic residues" evidence="5">
    <location>
        <begin position="641"/>
        <end position="669"/>
    </location>
</feature>
<organism evidence="6">
    <name type="scientific">Trypanosoma congolense (strain IL3000)</name>
    <dbReference type="NCBI Taxonomy" id="1068625"/>
    <lineage>
        <taxon>Eukaryota</taxon>
        <taxon>Discoba</taxon>
        <taxon>Euglenozoa</taxon>
        <taxon>Kinetoplastea</taxon>
        <taxon>Metakinetoplastina</taxon>
        <taxon>Trypanosomatida</taxon>
        <taxon>Trypanosomatidae</taxon>
        <taxon>Trypanosoma</taxon>
        <taxon>Nannomonas</taxon>
    </lineage>
</organism>
<dbReference type="Gene3D" id="2.60.34.10">
    <property type="entry name" value="Substrate Binding Domain Of DNAk, Chain A, domain 1"/>
    <property type="match status" value="1"/>
</dbReference>
<proteinExistence type="inferred from homology"/>
<evidence type="ECO:0000256" key="4">
    <source>
        <dbReference type="RuleBase" id="RU003322"/>
    </source>
</evidence>
<evidence type="ECO:0000256" key="2">
    <source>
        <dbReference type="ARBA" id="ARBA00022741"/>
    </source>
</evidence>
<reference evidence="6" key="1">
    <citation type="journal article" date="2012" name="Proc. Natl. Acad. Sci. U.S.A.">
        <title>Antigenic diversity is generated by distinct evolutionary mechanisms in African trypanosome species.</title>
        <authorList>
            <person name="Jackson A.P."/>
            <person name="Berry A."/>
            <person name="Aslett M."/>
            <person name="Allison H.C."/>
            <person name="Burton P."/>
            <person name="Vavrova-Anderson J."/>
            <person name="Brown R."/>
            <person name="Browne H."/>
            <person name="Corton N."/>
            <person name="Hauser H."/>
            <person name="Gamble J."/>
            <person name="Gilderthorp R."/>
            <person name="Marcello L."/>
            <person name="McQuillan J."/>
            <person name="Otto T.D."/>
            <person name="Quail M.A."/>
            <person name="Sanders M.J."/>
            <person name="van Tonder A."/>
            <person name="Ginger M.L."/>
            <person name="Field M.C."/>
            <person name="Barry J.D."/>
            <person name="Hertz-Fowler C."/>
            <person name="Berriman M."/>
        </authorList>
    </citation>
    <scope>NUCLEOTIDE SEQUENCE</scope>
    <source>
        <strain evidence="6">IL3000</strain>
    </source>
</reference>
<dbReference type="GO" id="GO:0140662">
    <property type="term" value="F:ATP-dependent protein folding chaperone"/>
    <property type="evidence" value="ECO:0007669"/>
    <property type="project" value="InterPro"/>
</dbReference>
<dbReference type="InterPro" id="IPR018181">
    <property type="entry name" value="Heat_shock_70_CS"/>
</dbReference>
<accession>G0V230</accession>
<dbReference type="GO" id="GO:0005524">
    <property type="term" value="F:ATP binding"/>
    <property type="evidence" value="ECO:0007669"/>
    <property type="project" value="UniProtKB-KW"/>
</dbReference>
<evidence type="ECO:0000256" key="1">
    <source>
        <dbReference type="ARBA" id="ARBA00007381"/>
    </source>
</evidence>
<dbReference type="Gene3D" id="3.30.420.40">
    <property type="match status" value="2"/>
</dbReference>
<dbReference type="FunFam" id="3.30.420.40:FF:000172">
    <property type="entry name" value="Heat shock 70 kDa protein"/>
    <property type="match status" value="1"/>
</dbReference>
<feature type="compositionally biased region" description="Basic and acidic residues" evidence="5">
    <location>
        <begin position="696"/>
        <end position="716"/>
    </location>
</feature>
<dbReference type="Pfam" id="PF00012">
    <property type="entry name" value="HSP70"/>
    <property type="match status" value="1"/>
</dbReference>
<dbReference type="PANTHER" id="PTHR19375">
    <property type="entry name" value="HEAT SHOCK PROTEIN 70KDA"/>
    <property type="match status" value="1"/>
</dbReference>
<evidence type="ECO:0000256" key="5">
    <source>
        <dbReference type="SAM" id="MobiDB-lite"/>
    </source>
</evidence>
<dbReference type="FunFam" id="3.30.420.40:FF:000026">
    <property type="entry name" value="Heat shock protein 70"/>
    <property type="match status" value="1"/>
</dbReference>
<dbReference type="PROSITE" id="PS00297">
    <property type="entry name" value="HSP70_1"/>
    <property type="match status" value="1"/>
</dbReference>
<dbReference type="SUPFAM" id="SSF100920">
    <property type="entry name" value="Heat shock protein 70kD (HSP70), peptide-binding domain"/>
    <property type="match status" value="1"/>
</dbReference>
<dbReference type="InterPro" id="IPR029047">
    <property type="entry name" value="HSP70_peptide-bd_sf"/>
</dbReference>
<dbReference type="FunFam" id="2.60.34.10:FF:000023">
    <property type="entry name" value="70 kDa heat shock cognate protein"/>
    <property type="match status" value="1"/>
</dbReference>
<feature type="region of interest" description="Disordered" evidence="5">
    <location>
        <begin position="617"/>
        <end position="716"/>
    </location>
</feature>
<comment type="similarity">
    <text evidence="1 4">Belongs to the heat shock protein 70 family.</text>
</comment>
<feature type="compositionally biased region" description="Basic and acidic residues" evidence="5">
    <location>
        <begin position="680"/>
        <end position="689"/>
    </location>
</feature>
<dbReference type="SUPFAM" id="SSF53067">
    <property type="entry name" value="Actin-like ATPase domain"/>
    <property type="match status" value="2"/>
</dbReference>
<dbReference type="CDD" id="cd24028">
    <property type="entry name" value="ASKHA_NBD_HSP70_HSPA1-like"/>
    <property type="match status" value="1"/>
</dbReference>
<dbReference type="VEuPathDB" id="TriTrypDB:TcIL3000.11.11940"/>